<dbReference type="RefSeq" id="WP_127189009.1">
    <property type="nucleotide sequence ID" value="NZ_RZNJ01000004.1"/>
</dbReference>
<feature type="domain" description="Gfo/Idh/MocA-like oxidoreductase N-terminal" evidence="3">
    <location>
        <begin position="41"/>
        <end position="158"/>
    </location>
</feature>
<name>A0A433X859_9HYPH</name>
<dbReference type="GO" id="GO:0016491">
    <property type="term" value="F:oxidoreductase activity"/>
    <property type="evidence" value="ECO:0007669"/>
    <property type="project" value="UniProtKB-KW"/>
</dbReference>
<dbReference type="OrthoDB" id="9800252at2"/>
<reference evidence="5 6" key="1">
    <citation type="journal article" date="2016" name="Int. J. Syst. Evol. Microbiol.">
        <title>Arsenicitalea aurantiaca gen. nov., sp. nov., a new member of the family Hyphomicrobiaceae, isolated from high-arsenic sediment.</title>
        <authorList>
            <person name="Mu Y."/>
            <person name="Zhou L."/>
            <person name="Zeng X.C."/>
            <person name="Liu L."/>
            <person name="Pan Y."/>
            <person name="Chen X."/>
            <person name="Wang J."/>
            <person name="Li S."/>
            <person name="Li W.J."/>
            <person name="Wang Y."/>
        </authorList>
    </citation>
    <scope>NUCLEOTIDE SEQUENCE [LARGE SCALE GENOMIC DNA]</scope>
    <source>
        <strain evidence="5 6">42-50</strain>
    </source>
</reference>
<dbReference type="InterPro" id="IPR000683">
    <property type="entry name" value="Gfo/Idh/MocA-like_OxRdtase_N"/>
</dbReference>
<dbReference type="InterPro" id="IPR051317">
    <property type="entry name" value="Gfo/Idh/MocA_oxidoreduct"/>
</dbReference>
<dbReference type="InterPro" id="IPR036291">
    <property type="entry name" value="NAD(P)-bd_dom_sf"/>
</dbReference>
<dbReference type="Gene3D" id="3.40.50.720">
    <property type="entry name" value="NAD(P)-binding Rossmann-like Domain"/>
    <property type="match status" value="1"/>
</dbReference>
<dbReference type="AlphaFoldDB" id="A0A433X859"/>
<dbReference type="SUPFAM" id="SSF55347">
    <property type="entry name" value="Glyceraldehyde-3-phosphate dehydrogenase-like, C-terminal domain"/>
    <property type="match status" value="1"/>
</dbReference>
<dbReference type="Pfam" id="PF01408">
    <property type="entry name" value="GFO_IDH_MocA"/>
    <property type="match status" value="1"/>
</dbReference>
<dbReference type="Pfam" id="PF22725">
    <property type="entry name" value="GFO_IDH_MocA_C3"/>
    <property type="match status" value="1"/>
</dbReference>
<comment type="caution">
    <text evidence="5">The sequence shown here is derived from an EMBL/GenBank/DDBJ whole genome shotgun (WGS) entry which is preliminary data.</text>
</comment>
<evidence type="ECO:0000313" key="5">
    <source>
        <dbReference type="EMBL" id="RUT30228.1"/>
    </source>
</evidence>
<gene>
    <name evidence="5" type="ORF">EMQ25_13005</name>
</gene>
<organism evidence="5 6">
    <name type="scientific">Arsenicitalea aurantiaca</name>
    <dbReference type="NCBI Taxonomy" id="1783274"/>
    <lineage>
        <taxon>Bacteria</taxon>
        <taxon>Pseudomonadati</taxon>
        <taxon>Pseudomonadota</taxon>
        <taxon>Alphaproteobacteria</taxon>
        <taxon>Hyphomicrobiales</taxon>
        <taxon>Devosiaceae</taxon>
        <taxon>Arsenicitalea</taxon>
    </lineage>
</organism>
<dbReference type="PANTHER" id="PTHR43708">
    <property type="entry name" value="CONSERVED EXPRESSED OXIDOREDUCTASE (EUROFUNG)"/>
    <property type="match status" value="1"/>
</dbReference>
<dbReference type="Proteomes" id="UP000281547">
    <property type="component" value="Unassembled WGS sequence"/>
</dbReference>
<keyword evidence="2" id="KW-0560">Oxidoreductase</keyword>
<dbReference type="GO" id="GO:0000166">
    <property type="term" value="F:nucleotide binding"/>
    <property type="evidence" value="ECO:0007669"/>
    <property type="project" value="InterPro"/>
</dbReference>
<protein>
    <submittedName>
        <fullName evidence="5">Gfo/Idh/MocA family oxidoreductase</fullName>
    </submittedName>
</protein>
<feature type="domain" description="GFO/IDH/MocA-like oxidoreductase" evidence="4">
    <location>
        <begin position="167"/>
        <end position="285"/>
    </location>
</feature>
<evidence type="ECO:0000259" key="4">
    <source>
        <dbReference type="Pfam" id="PF22725"/>
    </source>
</evidence>
<dbReference type="SUPFAM" id="SSF51735">
    <property type="entry name" value="NAD(P)-binding Rossmann-fold domains"/>
    <property type="match status" value="1"/>
</dbReference>
<sequence length="373" mass="40270">MNETRHMAEDSQYAIASSEVPRIAAPDLPYRPPHPETWRPRIGLVGAGGIAHAHLEAYRDHGFDVAVIMDRHADRAEARRDEYFPDAEATDDLAAVLGREDIDIVDITTHPKARVELIEQALEAGKHVLSQKPFVTDLDIGERLCRLAEDKELVLAVNQNGRWAPYFAYMREAVRRGLIGTLQSVHLGVHWDHSWTKGTRFEEIDDLVFYDFAIHWFDFLGSLIGETATSVYATRARAAGQEMAPPMLAQALVAFPGGQASLVFDAHAVHGALHTSFISGTEGALISTGPDLADQVVEIHTAEGVGVPALGGRWFNDGFAGAMGELAAAIEAGRTPINGARENLSSLALCFAAIASSHGGGAVSPGSVRRISD</sequence>
<evidence type="ECO:0000256" key="1">
    <source>
        <dbReference type="ARBA" id="ARBA00010928"/>
    </source>
</evidence>
<dbReference type="PANTHER" id="PTHR43708:SF5">
    <property type="entry name" value="CONSERVED EXPRESSED OXIDOREDUCTASE (EUROFUNG)-RELATED"/>
    <property type="match status" value="1"/>
</dbReference>
<keyword evidence="6" id="KW-1185">Reference proteome</keyword>
<evidence type="ECO:0000256" key="2">
    <source>
        <dbReference type="ARBA" id="ARBA00023002"/>
    </source>
</evidence>
<dbReference type="Gene3D" id="3.30.360.10">
    <property type="entry name" value="Dihydrodipicolinate Reductase, domain 2"/>
    <property type="match status" value="1"/>
</dbReference>
<accession>A0A433X859</accession>
<comment type="similarity">
    <text evidence="1">Belongs to the Gfo/Idh/MocA family.</text>
</comment>
<evidence type="ECO:0000259" key="3">
    <source>
        <dbReference type="Pfam" id="PF01408"/>
    </source>
</evidence>
<dbReference type="InterPro" id="IPR055170">
    <property type="entry name" value="GFO_IDH_MocA-like_dom"/>
</dbReference>
<proteinExistence type="inferred from homology"/>
<evidence type="ECO:0000313" key="6">
    <source>
        <dbReference type="Proteomes" id="UP000281547"/>
    </source>
</evidence>
<dbReference type="EMBL" id="RZNJ01000004">
    <property type="protein sequence ID" value="RUT30228.1"/>
    <property type="molecule type" value="Genomic_DNA"/>
</dbReference>